<feature type="domain" description="NACHT-NTPase and P-loop NTPases N-terminal" evidence="1">
    <location>
        <begin position="41"/>
        <end position="163"/>
    </location>
</feature>
<dbReference type="EMBL" id="JAVHJL010000001">
    <property type="protein sequence ID" value="KAK6512324.1"/>
    <property type="molecule type" value="Genomic_DNA"/>
</dbReference>
<evidence type="ECO:0000313" key="2">
    <source>
        <dbReference type="EMBL" id="KAK6512324.1"/>
    </source>
</evidence>
<dbReference type="InterPro" id="IPR031352">
    <property type="entry name" value="SesA"/>
</dbReference>
<name>A0AAV9WPX3_9PEZI</name>
<evidence type="ECO:0000313" key="3">
    <source>
        <dbReference type="Proteomes" id="UP001370758"/>
    </source>
</evidence>
<accession>A0AAV9WPX3</accession>
<protein>
    <recommendedName>
        <fullName evidence="1">NACHT-NTPase and P-loop NTPases N-terminal domain-containing protein</fullName>
    </recommendedName>
</protein>
<sequence>MAKQDSFALARINTYIHTSSYTSSNLILSSGAEFIAAATAISPIVGIIDGVKQVYKAASKANGLPGVFREASYKLPLIRQTLEATKSGLESRKESRIDVETKRKIDHCQDSWQKLKGLFDKVVPDDGNKNSRLGRYYKAVRTLGKGGKVETLMKDILESIQLLTTFRVITAGGEEEVIEINIDKEELAESIAEVAGWESSVPDRVFEEGSLTMNVYGSGHNVSVAHAGGISNQTNWNDNARQIKVEAGGTYNEHSKPPNDTIQAIAIV</sequence>
<dbReference type="Pfam" id="PF17107">
    <property type="entry name" value="SesA"/>
    <property type="match status" value="1"/>
</dbReference>
<keyword evidence="3" id="KW-1185">Reference proteome</keyword>
<organism evidence="2 3">
    <name type="scientific">Arthrobotrys musiformis</name>
    <dbReference type="NCBI Taxonomy" id="47236"/>
    <lineage>
        <taxon>Eukaryota</taxon>
        <taxon>Fungi</taxon>
        <taxon>Dikarya</taxon>
        <taxon>Ascomycota</taxon>
        <taxon>Pezizomycotina</taxon>
        <taxon>Orbiliomycetes</taxon>
        <taxon>Orbiliales</taxon>
        <taxon>Orbiliaceae</taxon>
        <taxon>Arthrobotrys</taxon>
    </lineage>
</organism>
<proteinExistence type="predicted"/>
<gene>
    <name evidence="2" type="ORF">TWF481_001212</name>
</gene>
<evidence type="ECO:0000259" key="1">
    <source>
        <dbReference type="Pfam" id="PF17107"/>
    </source>
</evidence>
<dbReference type="AlphaFoldDB" id="A0AAV9WPX3"/>
<dbReference type="Proteomes" id="UP001370758">
    <property type="component" value="Unassembled WGS sequence"/>
</dbReference>
<reference evidence="2 3" key="1">
    <citation type="submission" date="2023-08" db="EMBL/GenBank/DDBJ databases">
        <authorList>
            <person name="Palmer J.M."/>
        </authorList>
    </citation>
    <scope>NUCLEOTIDE SEQUENCE [LARGE SCALE GENOMIC DNA]</scope>
    <source>
        <strain evidence="2 3">TWF481</strain>
    </source>
</reference>
<comment type="caution">
    <text evidence="2">The sequence shown here is derived from an EMBL/GenBank/DDBJ whole genome shotgun (WGS) entry which is preliminary data.</text>
</comment>